<feature type="domain" description="DUF641" evidence="2">
    <location>
        <begin position="1"/>
        <end position="36"/>
    </location>
</feature>
<keyword evidence="1" id="KW-0175">Coiled coil</keyword>
<gene>
    <name evidence="3" type="ORF">F0562_032831</name>
</gene>
<evidence type="ECO:0000259" key="2">
    <source>
        <dbReference type="Pfam" id="PF04859"/>
    </source>
</evidence>
<reference evidence="3 4" key="1">
    <citation type="submission" date="2019-09" db="EMBL/GenBank/DDBJ databases">
        <title>A chromosome-level genome assembly of the Chinese tupelo Nyssa sinensis.</title>
        <authorList>
            <person name="Yang X."/>
            <person name="Kang M."/>
            <person name="Yang Y."/>
            <person name="Xiong H."/>
            <person name="Wang M."/>
            <person name="Zhang Z."/>
            <person name="Wang Z."/>
            <person name="Wu H."/>
            <person name="Ma T."/>
            <person name="Liu J."/>
            <person name="Xi Z."/>
        </authorList>
    </citation>
    <scope>NUCLEOTIDE SEQUENCE [LARGE SCALE GENOMIC DNA]</scope>
    <source>
        <strain evidence="3">J267</strain>
        <tissue evidence="3">Leaf</tissue>
    </source>
</reference>
<evidence type="ECO:0000313" key="3">
    <source>
        <dbReference type="EMBL" id="KAA8532798.1"/>
    </source>
</evidence>
<dbReference type="Proteomes" id="UP000325577">
    <property type="component" value="Linkage Group LG19"/>
</dbReference>
<dbReference type="Pfam" id="PF04859">
    <property type="entry name" value="DUF641"/>
    <property type="match status" value="1"/>
</dbReference>
<evidence type="ECO:0000313" key="4">
    <source>
        <dbReference type="Proteomes" id="UP000325577"/>
    </source>
</evidence>
<dbReference type="EMBL" id="CM018042">
    <property type="protein sequence ID" value="KAA8532798.1"/>
    <property type="molecule type" value="Genomic_DNA"/>
</dbReference>
<feature type="coiled-coil region" evidence="1">
    <location>
        <begin position="9"/>
        <end position="43"/>
    </location>
</feature>
<dbReference type="InterPro" id="IPR006943">
    <property type="entry name" value="DUF641_pln"/>
</dbReference>
<proteinExistence type="predicted"/>
<dbReference type="AlphaFoldDB" id="A0A5J5ARC7"/>
<evidence type="ECO:0000256" key="1">
    <source>
        <dbReference type="SAM" id="Coils"/>
    </source>
</evidence>
<keyword evidence="4" id="KW-1185">Reference proteome</keyword>
<sequence length="71" mass="8110">MGKKLDFQLKLKDSEVTFLREKLEEANRENKSLEKRLNSTIFIAVSGLLKIDRVCWAIVGLISNLICAQTE</sequence>
<accession>A0A5J5ARC7</accession>
<protein>
    <recommendedName>
        <fullName evidence="2">DUF641 domain-containing protein</fullName>
    </recommendedName>
</protein>
<organism evidence="3 4">
    <name type="scientific">Nyssa sinensis</name>
    <dbReference type="NCBI Taxonomy" id="561372"/>
    <lineage>
        <taxon>Eukaryota</taxon>
        <taxon>Viridiplantae</taxon>
        <taxon>Streptophyta</taxon>
        <taxon>Embryophyta</taxon>
        <taxon>Tracheophyta</taxon>
        <taxon>Spermatophyta</taxon>
        <taxon>Magnoliopsida</taxon>
        <taxon>eudicotyledons</taxon>
        <taxon>Gunneridae</taxon>
        <taxon>Pentapetalae</taxon>
        <taxon>asterids</taxon>
        <taxon>Cornales</taxon>
        <taxon>Nyssaceae</taxon>
        <taxon>Nyssa</taxon>
    </lineage>
</organism>
<name>A0A5J5ARC7_9ASTE</name>